<reference evidence="1" key="1">
    <citation type="submission" date="2021-10" db="EMBL/GenBank/DDBJ databases">
        <title>Tropical sea cucumber genome reveals ecological adaptation and Cuvierian tubules defense mechanism.</title>
        <authorList>
            <person name="Chen T."/>
        </authorList>
    </citation>
    <scope>NUCLEOTIDE SEQUENCE</scope>
    <source>
        <strain evidence="1">Nanhai2018</strain>
        <tissue evidence="1">Muscle</tissue>
    </source>
</reference>
<dbReference type="Gene3D" id="3.40.50.150">
    <property type="entry name" value="Vaccinia Virus protein VP39"/>
    <property type="match status" value="1"/>
</dbReference>
<dbReference type="InterPro" id="IPR029063">
    <property type="entry name" value="SAM-dependent_MTases_sf"/>
</dbReference>
<protein>
    <submittedName>
        <fullName evidence="1">Histamine N-methyltransferase</fullName>
    </submittedName>
</protein>
<evidence type="ECO:0000313" key="2">
    <source>
        <dbReference type="Proteomes" id="UP001152320"/>
    </source>
</evidence>
<dbReference type="Proteomes" id="UP001152320">
    <property type="component" value="Chromosome 2"/>
</dbReference>
<sequence>MAFYEISTVLRFPSNEDKMRTLKEHQYHRSLEEFLRRCDQEQVMLKWIQTNFHKILHMIPAATPSETTRFIGVGCGNGIMDVEMLKMASKFFPRLHNIGIDPNDEALTIFKQRVKKEPLLDKVNVELFRETAERFQPVTSNATKKDSSRSQFTHMLHMLYHVKSIEDAVQKYYDLLGDGGVLLISLASRANNELYNTFKKFETLQSNQTKSSAVERNDKRYSDDVIKVLEKLGYHYTVENVGYNLDVSGCLESKTEGGKRLLDFVCLTNAAQSYETLSEENQRVLIECLKECCVTSADGKNSVRLTFDIITVVKPMGGVVGNQSNGII</sequence>
<gene>
    <name evidence="1" type="ORF">HOLleu_06599</name>
</gene>
<dbReference type="AlphaFoldDB" id="A0A9Q1HJN9"/>
<organism evidence="1 2">
    <name type="scientific">Holothuria leucospilota</name>
    <name type="common">Black long sea cucumber</name>
    <name type="synonym">Mertensiothuria leucospilota</name>
    <dbReference type="NCBI Taxonomy" id="206669"/>
    <lineage>
        <taxon>Eukaryota</taxon>
        <taxon>Metazoa</taxon>
        <taxon>Echinodermata</taxon>
        <taxon>Eleutherozoa</taxon>
        <taxon>Echinozoa</taxon>
        <taxon>Holothuroidea</taxon>
        <taxon>Aspidochirotacea</taxon>
        <taxon>Aspidochirotida</taxon>
        <taxon>Holothuriidae</taxon>
        <taxon>Holothuria</taxon>
    </lineage>
</organism>
<comment type="caution">
    <text evidence="1">The sequence shown here is derived from an EMBL/GenBank/DDBJ whole genome shotgun (WGS) entry which is preliminary data.</text>
</comment>
<keyword evidence="2" id="KW-1185">Reference proteome</keyword>
<dbReference type="OrthoDB" id="5984880at2759"/>
<name>A0A9Q1HJN9_HOLLE</name>
<accession>A0A9Q1HJN9</accession>
<dbReference type="EMBL" id="JAIZAY010000002">
    <property type="protein sequence ID" value="KAJ8047566.1"/>
    <property type="molecule type" value="Genomic_DNA"/>
</dbReference>
<proteinExistence type="predicted"/>
<evidence type="ECO:0000313" key="1">
    <source>
        <dbReference type="EMBL" id="KAJ8047566.1"/>
    </source>
</evidence>
<dbReference type="Pfam" id="PF13489">
    <property type="entry name" value="Methyltransf_23"/>
    <property type="match status" value="1"/>
</dbReference>
<dbReference type="SUPFAM" id="SSF53335">
    <property type="entry name" value="S-adenosyl-L-methionine-dependent methyltransferases"/>
    <property type="match status" value="1"/>
</dbReference>